<feature type="region of interest" description="Disordered" evidence="5">
    <location>
        <begin position="284"/>
        <end position="372"/>
    </location>
</feature>
<gene>
    <name evidence="8" type="ORF">UCRPA7_7224</name>
</gene>
<dbReference type="GO" id="GO:0071944">
    <property type="term" value="C:cell periphery"/>
    <property type="evidence" value="ECO:0007669"/>
    <property type="project" value="UniProtKB-ARBA"/>
</dbReference>
<evidence type="ECO:0000313" key="8">
    <source>
        <dbReference type="EMBL" id="EON97280.1"/>
    </source>
</evidence>
<sequence>MARLRRPLRAFLVAAICATTSASAIPFRALFERADTCPTDFSSCPDGLPDNFCCPNGQTCNALAGNTTALCCPEGANCDRIQPITCDLSQQDASKSPTNLIKTTALNAALGRCGTNTCCPFGYSCDSDTKCKKDANQNAAPIETTPVSTSTTAVTSLLTATGKPTTTTPTASATVSPDPVSATSEAPQPTTTSSSSGGSSTAAIAGGIAGGLIAAILIAILVCVCIKRKQKQRKEAAAADPLKLNRSTSSFGNIIANPLTAGGPHLKGPISKPIISAGSTMRSDFARRSPGSHRDSSGFGGGGVGIARGSGDTYEEHGASSLPSTPSRTPRTQVRPGVGTAAVPPIRNMAATRREPPETPPPPQQRRDREPSSVSINVFADPTVATPHSGLLTPHRERRLSHQTTFTDMMEQADLGGIRRGEPYVPPSAQSSPARRR</sequence>
<dbReference type="EMBL" id="KB933272">
    <property type="protein sequence ID" value="EON97280.1"/>
    <property type="molecule type" value="Genomic_DNA"/>
</dbReference>
<feature type="compositionally biased region" description="Low complexity" evidence="5">
    <location>
        <begin position="190"/>
        <end position="200"/>
    </location>
</feature>
<evidence type="ECO:0008006" key="10">
    <source>
        <dbReference type="Google" id="ProtNLM"/>
    </source>
</evidence>
<keyword evidence="4 6" id="KW-0472">Membrane</keyword>
<dbReference type="InterPro" id="IPR051694">
    <property type="entry name" value="Immunoregulatory_rcpt-like"/>
</dbReference>
<protein>
    <recommendedName>
        <fullName evidence="10">Mid2 domain-containing protein</fullName>
    </recommendedName>
</protein>
<evidence type="ECO:0000256" key="1">
    <source>
        <dbReference type="ARBA" id="ARBA00004167"/>
    </source>
</evidence>
<evidence type="ECO:0000256" key="4">
    <source>
        <dbReference type="ARBA" id="ARBA00023136"/>
    </source>
</evidence>
<feature type="signal peptide" evidence="7">
    <location>
        <begin position="1"/>
        <end position="24"/>
    </location>
</feature>
<dbReference type="OrthoDB" id="5338512at2759"/>
<evidence type="ECO:0000313" key="9">
    <source>
        <dbReference type="Proteomes" id="UP000014074"/>
    </source>
</evidence>
<dbReference type="RefSeq" id="XP_007917948.1">
    <property type="nucleotide sequence ID" value="XM_007919757.1"/>
</dbReference>
<feature type="compositionally biased region" description="Low complexity" evidence="5">
    <location>
        <begin position="320"/>
        <end position="336"/>
    </location>
</feature>
<feature type="compositionally biased region" description="Gly residues" evidence="5">
    <location>
        <begin position="298"/>
        <end position="308"/>
    </location>
</feature>
<feature type="region of interest" description="Disordered" evidence="5">
    <location>
        <begin position="399"/>
        <end position="437"/>
    </location>
</feature>
<dbReference type="Proteomes" id="UP000014074">
    <property type="component" value="Unassembled WGS sequence"/>
</dbReference>
<dbReference type="GeneID" id="19327963"/>
<evidence type="ECO:0000256" key="5">
    <source>
        <dbReference type="SAM" id="MobiDB-lite"/>
    </source>
</evidence>
<name>R8BDA9_PHAM7</name>
<dbReference type="PANTHER" id="PTHR15549">
    <property type="entry name" value="PAIRED IMMUNOGLOBULIN-LIKE TYPE 2 RECEPTOR"/>
    <property type="match status" value="1"/>
</dbReference>
<dbReference type="PANTHER" id="PTHR15549:SF26">
    <property type="entry name" value="AXIAL BUDDING PATTERN PROTEIN 2-RELATED"/>
    <property type="match status" value="1"/>
</dbReference>
<feature type="chain" id="PRO_5004452525" description="Mid2 domain-containing protein" evidence="7">
    <location>
        <begin position="25"/>
        <end position="437"/>
    </location>
</feature>
<dbReference type="KEGG" id="tmn:UCRPA7_7224"/>
<dbReference type="HOGENOM" id="CLU_035048_1_1_1"/>
<feature type="transmembrane region" description="Helical" evidence="6">
    <location>
        <begin position="202"/>
        <end position="226"/>
    </location>
</feature>
<evidence type="ECO:0000256" key="7">
    <source>
        <dbReference type="SAM" id="SignalP"/>
    </source>
</evidence>
<feature type="compositionally biased region" description="Basic and acidic residues" evidence="5">
    <location>
        <begin position="284"/>
        <end position="296"/>
    </location>
</feature>
<keyword evidence="3 6" id="KW-1133">Transmembrane helix</keyword>
<reference evidence="9" key="1">
    <citation type="journal article" date="2013" name="Genome Announc.">
        <title>Draft genome sequence of the ascomycete Phaeoacremonium aleophilum strain UCR-PA7, a causal agent of the esca disease complex in grapevines.</title>
        <authorList>
            <person name="Blanco-Ulate B."/>
            <person name="Rolshausen P."/>
            <person name="Cantu D."/>
        </authorList>
    </citation>
    <scope>NUCLEOTIDE SEQUENCE [LARGE SCALE GENOMIC DNA]</scope>
    <source>
        <strain evidence="9">UCR-PA7</strain>
    </source>
</reference>
<evidence type="ECO:0000256" key="6">
    <source>
        <dbReference type="SAM" id="Phobius"/>
    </source>
</evidence>
<feature type="compositionally biased region" description="Low complexity" evidence="5">
    <location>
        <begin position="160"/>
        <end position="177"/>
    </location>
</feature>
<dbReference type="AlphaFoldDB" id="R8BDA9"/>
<keyword evidence="7" id="KW-0732">Signal</keyword>
<keyword evidence="2 6" id="KW-0812">Transmembrane</keyword>
<keyword evidence="9" id="KW-1185">Reference proteome</keyword>
<organism evidence="8 9">
    <name type="scientific">Phaeoacremonium minimum (strain UCR-PA7)</name>
    <name type="common">Esca disease fungus</name>
    <name type="synonym">Togninia minima</name>
    <dbReference type="NCBI Taxonomy" id="1286976"/>
    <lineage>
        <taxon>Eukaryota</taxon>
        <taxon>Fungi</taxon>
        <taxon>Dikarya</taxon>
        <taxon>Ascomycota</taxon>
        <taxon>Pezizomycotina</taxon>
        <taxon>Sordariomycetes</taxon>
        <taxon>Sordariomycetidae</taxon>
        <taxon>Togniniales</taxon>
        <taxon>Togniniaceae</taxon>
        <taxon>Phaeoacremonium</taxon>
    </lineage>
</organism>
<feature type="region of interest" description="Disordered" evidence="5">
    <location>
        <begin position="160"/>
        <end position="200"/>
    </location>
</feature>
<feature type="compositionally biased region" description="Polar residues" evidence="5">
    <location>
        <begin position="428"/>
        <end position="437"/>
    </location>
</feature>
<dbReference type="GO" id="GO:0016020">
    <property type="term" value="C:membrane"/>
    <property type="evidence" value="ECO:0007669"/>
    <property type="project" value="UniProtKB-SubCell"/>
</dbReference>
<accession>R8BDA9</accession>
<evidence type="ECO:0000256" key="2">
    <source>
        <dbReference type="ARBA" id="ARBA00022692"/>
    </source>
</evidence>
<proteinExistence type="predicted"/>
<evidence type="ECO:0000256" key="3">
    <source>
        <dbReference type="ARBA" id="ARBA00022989"/>
    </source>
</evidence>
<dbReference type="eggNOG" id="ENOG502SF4J">
    <property type="taxonomic scope" value="Eukaryota"/>
</dbReference>
<comment type="subcellular location">
    <subcellularLocation>
        <location evidence="1">Membrane</location>
        <topology evidence="1">Single-pass membrane protein</topology>
    </subcellularLocation>
</comment>